<feature type="domain" description="TIR" evidence="11">
    <location>
        <begin position="370"/>
        <end position="515"/>
    </location>
</feature>
<dbReference type="PRINTS" id="PR01537">
    <property type="entry name" value="INTRLKN1R1F"/>
</dbReference>
<organism evidence="13 14">
    <name type="scientific">Poecilia mexicana</name>
    <dbReference type="NCBI Taxonomy" id="48701"/>
    <lineage>
        <taxon>Eukaryota</taxon>
        <taxon>Metazoa</taxon>
        <taxon>Chordata</taxon>
        <taxon>Craniata</taxon>
        <taxon>Vertebrata</taxon>
        <taxon>Euteleostomi</taxon>
        <taxon>Actinopterygii</taxon>
        <taxon>Neopterygii</taxon>
        <taxon>Teleostei</taxon>
        <taxon>Neoteleostei</taxon>
        <taxon>Acanthomorphata</taxon>
        <taxon>Ovalentaria</taxon>
        <taxon>Atherinomorphae</taxon>
        <taxon>Cyprinodontiformes</taxon>
        <taxon>Poeciliidae</taxon>
        <taxon>Poeciliinae</taxon>
        <taxon>Poecilia</taxon>
    </lineage>
</organism>
<dbReference type="OrthoDB" id="9940746at2759"/>
<dbReference type="SMART" id="SM00255">
    <property type="entry name" value="TIR"/>
    <property type="match status" value="1"/>
</dbReference>
<evidence type="ECO:0000259" key="11">
    <source>
        <dbReference type="PROSITE" id="PS50104"/>
    </source>
</evidence>
<feature type="transmembrane region" description="Helical" evidence="9">
    <location>
        <begin position="321"/>
        <end position="343"/>
    </location>
</feature>
<keyword evidence="9" id="KW-1133">Transmembrane helix</keyword>
<comment type="similarity">
    <text evidence="1">Belongs to the interleukin-1 receptor family.</text>
</comment>
<reference evidence="13" key="2">
    <citation type="submission" date="2025-09" db="UniProtKB">
        <authorList>
            <consortium name="Ensembl"/>
        </authorList>
    </citation>
    <scope>IDENTIFICATION</scope>
</reference>
<evidence type="ECO:0000256" key="1">
    <source>
        <dbReference type="ARBA" id="ARBA00009752"/>
    </source>
</evidence>
<keyword evidence="4" id="KW-0378">Hydrolase</keyword>
<dbReference type="SUPFAM" id="SSF48726">
    <property type="entry name" value="Immunoglobulin"/>
    <property type="match status" value="2"/>
</dbReference>
<dbReference type="Ensembl" id="ENSPMET00000016066.1">
    <property type="protein sequence ID" value="ENSPMEP00000000329.1"/>
    <property type="gene ID" value="ENSPMEG00000001091.1"/>
</dbReference>
<dbReference type="Gene3D" id="3.40.50.10140">
    <property type="entry name" value="Toll/interleukin-1 receptor homology (TIR) domain"/>
    <property type="match status" value="1"/>
</dbReference>
<keyword evidence="3" id="KW-0677">Repeat</keyword>
<sequence>MFLLLLFLAFISGVCSMTTKEIYVRAGDLVMLKCGECKYDGTVVLWKLETGQKTQLYSNMSASEQQRLGLVLYQDSLVILSASSNHQGNYTCGPLRNTRCQMAFRLTVYSESSREIEFGNRYNQTCYENQTCELNCPEENVPCSTAWELLGITWHKENGAVSDDFFTNVDVGKSGVYICTRSFLYSDQTYNASFTVVLDVQTGKPPTNLGIYSPKNGKVVEVELGKTAEITCTALIDSSDGSLFWLRNDEFVEKNDTLRYFYNDTFSKNASLDDVVWMSATLVFREVLEEDLSAEFRCKLESAELTLLVSVTLDKTAGPSYVILTACIACIVVVMAVIVATYVKFKIDVTLFLRGKLGSSGCQSNTSDEKSYDAFLMCYKSVTDGGLSEEDRKCLASTLEDEFGYSICLYDRDVLPGQAIAEAVLDCIEQSRAVVLVPSFPDPEPGSAVLSAIHTSLVERKTRLIFINTEQTETEASRSGSFPESLQLLSKAGNSVTWKGRPPSTSFWKQLRYHLPAPQQTPKMQLLSQEC</sequence>
<keyword evidence="9" id="KW-0472">Membrane</keyword>
<dbReference type="Pfam" id="PF01582">
    <property type="entry name" value="TIR"/>
    <property type="match status" value="1"/>
</dbReference>
<dbReference type="Gene3D" id="2.60.40.10">
    <property type="entry name" value="Immunoglobulins"/>
    <property type="match status" value="3"/>
</dbReference>
<evidence type="ECO:0000256" key="5">
    <source>
        <dbReference type="ARBA" id="ARBA00023027"/>
    </source>
</evidence>
<dbReference type="KEGG" id="pmei:106914618"/>
<dbReference type="PANTHER" id="PTHR11890:SF6">
    <property type="entry name" value="INTERLEUKIN-18 RECEPTOR 1"/>
    <property type="match status" value="1"/>
</dbReference>
<evidence type="ECO:0000256" key="7">
    <source>
        <dbReference type="ARBA" id="ARBA00023180"/>
    </source>
</evidence>
<evidence type="ECO:0000256" key="8">
    <source>
        <dbReference type="ARBA" id="ARBA00023319"/>
    </source>
</evidence>
<accession>A0A3B3WCR8</accession>
<name>A0A3B3WCR8_9TELE</name>
<dbReference type="PANTHER" id="PTHR11890">
    <property type="entry name" value="INTERLEUKIN-1 RECEPTOR FAMILY MEMBER"/>
    <property type="match status" value="1"/>
</dbReference>
<dbReference type="InterPro" id="IPR036179">
    <property type="entry name" value="Ig-like_dom_sf"/>
</dbReference>
<proteinExistence type="inferred from homology"/>
<evidence type="ECO:0000256" key="9">
    <source>
        <dbReference type="SAM" id="Phobius"/>
    </source>
</evidence>
<keyword evidence="5" id="KW-0520">NAD</keyword>
<reference evidence="13" key="1">
    <citation type="submission" date="2025-08" db="UniProtKB">
        <authorList>
            <consortium name="Ensembl"/>
        </authorList>
    </citation>
    <scope>IDENTIFICATION</scope>
</reference>
<evidence type="ECO:0000256" key="4">
    <source>
        <dbReference type="ARBA" id="ARBA00022801"/>
    </source>
</evidence>
<feature type="signal peptide" evidence="10">
    <location>
        <begin position="1"/>
        <end position="16"/>
    </location>
</feature>
<keyword evidence="7" id="KW-0325">Glycoprotein</keyword>
<dbReference type="PROSITE" id="PS50104">
    <property type="entry name" value="TIR"/>
    <property type="match status" value="1"/>
</dbReference>
<dbReference type="SMART" id="SM00409">
    <property type="entry name" value="IG"/>
    <property type="match status" value="3"/>
</dbReference>
<dbReference type="GO" id="GO:0016787">
    <property type="term" value="F:hydrolase activity"/>
    <property type="evidence" value="ECO:0007669"/>
    <property type="project" value="UniProtKB-KW"/>
</dbReference>
<evidence type="ECO:0008006" key="15">
    <source>
        <dbReference type="Google" id="ProtNLM"/>
    </source>
</evidence>
<evidence type="ECO:0000313" key="13">
    <source>
        <dbReference type="Ensembl" id="ENSPMEP00000000329.1"/>
    </source>
</evidence>
<dbReference type="InterPro" id="IPR004074">
    <property type="entry name" value="IL-1_rcpt_I/II-typ"/>
</dbReference>
<dbReference type="InterPro" id="IPR035897">
    <property type="entry name" value="Toll_tir_struct_dom_sf"/>
</dbReference>
<dbReference type="InterPro" id="IPR013783">
    <property type="entry name" value="Ig-like_fold"/>
</dbReference>
<evidence type="ECO:0000256" key="6">
    <source>
        <dbReference type="ARBA" id="ARBA00023157"/>
    </source>
</evidence>
<dbReference type="PRINTS" id="PR01536">
    <property type="entry name" value="INTRLKN1R12F"/>
</dbReference>
<keyword evidence="14" id="KW-1185">Reference proteome</keyword>
<dbReference type="RefSeq" id="XP_014837001.1">
    <property type="nucleotide sequence ID" value="XM_014981515.1"/>
</dbReference>
<dbReference type="InterPro" id="IPR003599">
    <property type="entry name" value="Ig_sub"/>
</dbReference>
<protein>
    <recommendedName>
        <fullName evidence="15">TIR domain-containing protein</fullName>
    </recommendedName>
</protein>
<evidence type="ECO:0000256" key="10">
    <source>
        <dbReference type="SAM" id="SignalP"/>
    </source>
</evidence>
<dbReference type="PROSITE" id="PS50835">
    <property type="entry name" value="IG_LIKE"/>
    <property type="match status" value="1"/>
</dbReference>
<keyword evidence="8" id="KW-0393">Immunoglobulin domain</keyword>
<dbReference type="InterPro" id="IPR000157">
    <property type="entry name" value="TIR_dom"/>
</dbReference>
<dbReference type="STRING" id="48701.ENSPMEP00000000329"/>
<dbReference type="GeneID" id="106914618"/>
<evidence type="ECO:0000256" key="3">
    <source>
        <dbReference type="ARBA" id="ARBA00022737"/>
    </source>
</evidence>
<dbReference type="GO" id="GO:0004908">
    <property type="term" value="F:interleukin-1 receptor activity"/>
    <property type="evidence" value="ECO:0007669"/>
    <property type="project" value="InterPro"/>
</dbReference>
<dbReference type="SUPFAM" id="SSF52200">
    <property type="entry name" value="Toll/Interleukin receptor TIR domain"/>
    <property type="match status" value="1"/>
</dbReference>
<dbReference type="InterPro" id="IPR015621">
    <property type="entry name" value="IL-1_rcpt_fam"/>
</dbReference>
<dbReference type="AlphaFoldDB" id="A0A3B3WCR8"/>
<keyword evidence="6" id="KW-1015">Disulfide bond</keyword>
<feature type="domain" description="Ig-like" evidence="12">
    <location>
        <begin position="214"/>
        <end position="314"/>
    </location>
</feature>
<evidence type="ECO:0000256" key="2">
    <source>
        <dbReference type="ARBA" id="ARBA00022729"/>
    </source>
</evidence>
<feature type="chain" id="PRO_5017208764" description="TIR domain-containing protein" evidence="10">
    <location>
        <begin position="17"/>
        <end position="531"/>
    </location>
</feature>
<evidence type="ECO:0000313" key="14">
    <source>
        <dbReference type="Proteomes" id="UP000261480"/>
    </source>
</evidence>
<dbReference type="Proteomes" id="UP000261480">
    <property type="component" value="Unplaced"/>
</dbReference>
<evidence type="ECO:0000259" key="12">
    <source>
        <dbReference type="PROSITE" id="PS50835"/>
    </source>
</evidence>
<keyword evidence="9" id="KW-0812">Transmembrane</keyword>
<keyword evidence="2 10" id="KW-0732">Signal</keyword>
<dbReference type="InterPro" id="IPR007110">
    <property type="entry name" value="Ig-like_dom"/>
</dbReference>